<dbReference type="RefSeq" id="WP_023952783.1">
    <property type="nucleotide sequence ID" value="NZ_AYSV01000118.1"/>
</dbReference>
<proteinExistence type="predicted"/>
<organism evidence="1 2">
    <name type="scientific">Pelistega indica</name>
    <dbReference type="NCBI Taxonomy" id="1414851"/>
    <lineage>
        <taxon>Bacteria</taxon>
        <taxon>Pseudomonadati</taxon>
        <taxon>Pseudomonadota</taxon>
        <taxon>Betaproteobacteria</taxon>
        <taxon>Burkholderiales</taxon>
        <taxon>Alcaligenaceae</taxon>
        <taxon>Pelistega</taxon>
    </lineage>
</organism>
<dbReference type="Proteomes" id="UP000018766">
    <property type="component" value="Unassembled WGS sequence"/>
</dbReference>
<dbReference type="EMBL" id="AYSV01000118">
    <property type="protein sequence ID" value="ETD67538.1"/>
    <property type="molecule type" value="Genomic_DNA"/>
</dbReference>
<gene>
    <name evidence="1" type="ORF">V757_11150</name>
</gene>
<reference evidence="1 2" key="1">
    <citation type="submission" date="2013-11" db="EMBL/GenBank/DDBJ databases">
        <title>Genomic analysis of Pelistega sp. HM-7.</title>
        <authorList>
            <person name="Kumbhare S.V."/>
            <person name="Shetty S.A."/>
            <person name="Sharma O."/>
            <person name="Dhotre D.P."/>
        </authorList>
    </citation>
    <scope>NUCLEOTIDE SEQUENCE [LARGE SCALE GENOMIC DNA]</scope>
    <source>
        <strain evidence="1 2">HM-7</strain>
    </source>
</reference>
<protein>
    <submittedName>
        <fullName evidence="1">Uncharacterized protein</fullName>
    </submittedName>
</protein>
<accession>V8FV12</accession>
<comment type="caution">
    <text evidence="1">The sequence shown here is derived from an EMBL/GenBank/DDBJ whole genome shotgun (WGS) entry which is preliminary data.</text>
</comment>
<dbReference type="AlphaFoldDB" id="V8FV12"/>
<keyword evidence="2" id="KW-1185">Reference proteome</keyword>
<evidence type="ECO:0000313" key="2">
    <source>
        <dbReference type="Proteomes" id="UP000018766"/>
    </source>
</evidence>
<name>V8FV12_9BURK</name>
<sequence length="82" mass="8700">MAINLVTVPDLGTDFELDTSNQKINVNIDGTTLVRKEDGTLSANSNSAGIMYVRSVDVQPDSGDTGITVTPEMVGKTVIWDG</sequence>
<evidence type="ECO:0000313" key="1">
    <source>
        <dbReference type="EMBL" id="ETD67538.1"/>
    </source>
</evidence>